<dbReference type="Pfam" id="PF03572">
    <property type="entry name" value="Peptidase_S41"/>
    <property type="match status" value="1"/>
</dbReference>
<keyword evidence="8" id="KW-1185">Reference proteome</keyword>
<feature type="domain" description="PDZ" evidence="6">
    <location>
        <begin position="234"/>
        <end position="318"/>
    </location>
</feature>
<dbReference type="GO" id="GO:0030288">
    <property type="term" value="C:outer membrane-bounded periplasmic space"/>
    <property type="evidence" value="ECO:0007669"/>
    <property type="project" value="TreeGrafter"/>
</dbReference>
<keyword evidence="4 5" id="KW-0720">Serine protease</keyword>
<evidence type="ECO:0000313" key="7">
    <source>
        <dbReference type="EMBL" id="TWT47124.1"/>
    </source>
</evidence>
<dbReference type="CDD" id="cd07560">
    <property type="entry name" value="Peptidase_S41_CPP"/>
    <property type="match status" value="1"/>
</dbReference>
<dbReference type="Gene3D" id="2.30.42.10">
    <property type="match status" value="1"/>
</dbReference>
<dbReference type="InterPro" id="IPR041489">
    <property type="entry name" value="PDZ_6"/>
</dbReference>
<evidence type="ECO:0000256" key="5">
    <source>
        <dbReference type="RuleBase" id="RU004404"/>
    </source>
</evidence>
<evidence type="ECO:0000256" key="2">
    <source>
        <dbReference type="ARBA" id="ARBA00022670"/>
    </source>
</evidence>
<dbReference type="SUPFAM" id="SSF50156">
    <property type="entry name" value="PDZ domain-like"/>
    <property type="match status" value="1"/>
</dbReference>
<accession>A0A5C5W935</accession>
<dbReference type="OrthoDB" id="9812068at2"/>
<comment type="caution">
    <text evidence="7">The sequence shown here is derived from an EMBL/GenBank/DDBJ whole genome shotgun (WGS) entry which is preliminary data.</text>
</comment>
<dbReference type="EC" id="3.4.21.-" evidence="7"/>
<name>A0A5C5W935_9PLAN</name>
<dbReference type="Gene3D" id="3.30.750.44">
    <property type="match status" value="1"/>
</dbReference>
<keyword evidence="2 5" id="KW-0645">Protease</keyword>
<dbReference type="NCBIfam" id="TIGR00225">
    <property type="entry name" value="prc"/>
    <property type="match status" value="1"/>
</dbReference>
<evidence type="ECO:0000259" key="6">
    <source>
        <dbReference type="PROSITE" id="PS50106"/>
    </source>
</evidence>
<evidence type="ECO:0000256" key="4">
    <source>
        <dbReference type="ARBA" id="ARBA00022825"/>
    </source>
</evidence>
<dbReference type="InterPro" id="IPR005151">
    <property type="entry name" value="Tail-specific_protease"/>
</dbReference>
<evidence type="ECO:0000256" key="3">
    <source>
        <dbReference type="ARBA" id="ARBA00022801"/>
    </source>
</evidence>
<reference evidence="7 8" key="1">
    <citation type="submission" date="2019-02" db="EMBL/GenBank/DDBJ databases">
        <title>Deep-cultivation of Planctomycetes and their phenomic and genomic characterization uncovers novel biology.</title>
        <authorList>
            <person name="Wiegand S."/>
            <person name="Jogler M."/>
            <person name="Boedeker C."/>
            <person name="Pinto D."/>
            <person name="Vollmers J."/>
            <person name="Rivas-Marin E."/>
            <person name="Kohn T."/>
            <person name="Peeters S.H."/>
            <person name="Heuer A."/>
            <person name="Rast P."/>
            <person name="Oberbeckmann S."/>
            <person name="Bunk B."/>
            <person name="Jeske O."/>
            <person name="Meyerdierks A."/>
            <person name="Storesund J.E."/>
            <person name="Kallscheuer N."/>
            <person name="Luecker S."/>
            <person name="Lage O.M."/>
            <person name="Pohl T."/>
            <person name="Merkel B.J."/>
            <person name="Hornburger P."/>
            <person name="Mueller R.-W."/>
            <person name="Bruemmer F."/>
            <person name="Labrenz M."/>
            <person name="Spormann A.M."/>
            <person name="Op Den Camp H."/>
            <person name="Overmann J."/>
            <person name="Amann R."/>
            <person name="Jetten M.S.M."/>
            <person name="Mascher T."/>
            <person name="Medema M.H."/>
            <person name="Devos D.P."/>
            <person name="Kaster A.-K."/>
            <person name="Ovreas L."/>
            <person name="Rohde M."/>
            <person name="Galperin M.Y."/>
            <person name="Jogler C."/>
        </authorList>
    </citation>
    <scope>NUCLEOTIDE SEQUENCE [LARGE SCALE GENOMIC DNA]</scope>
    <source>
        <strain evidence="7 8">KOR42</strain>
    </source>
</reference>
<evidence type="ECO:0000256" key="1">
    <source>
        <dbReference type="ARBA" id="ARBA00009179"/>
    </source>
</evidence>
<dbReference type="Pfam" id="PF17820">
    <property type="entry name" value="PDZ_6"/>
    <property type="match status" value="1"/>
</dbReference>
<dbReference type="InterPro" id="IPR036034">
    <property type="entry name" value="PDZ_sf"/>
</dbReference>
<dbReference type="SUPFAM" id="SSF52096">
    <property type="entry name" value="ClpP/crotonase"/>
    <property type="match status" value="1"/>
</dbReference>
<dbReference type="PANTHER" id="PTHR32060">
    <property type="entry name" value="TAIL-SPECIFIC PROTEASE"/>
    <property type="match status" value="1"/>
</dbReference>
<dbReference type="EMBL" id="SIHI01000023">
    <property type="protein sequence ID" value="TWT47124.1"/>
    <property type="molecule type" value="Genomic_DNA"/>
</dbReference>
<dbReference type="GO" id="GO:0008236">
    <property type="term" value="F:serine-type peptidase activity"/>
    <property type="evidence" value="ECO:0007669"/>
    <property type="project" value="UniProtKB-KW"/>
</dbReference>
<protein>
    <submittedName>
        <fullName evidence="7">Putative CtpA-like serine protease</fullName>
        <ecNumber evidence="7">3.4.21.-</ecNumber>
    </submittedName>
</protein>
<dbReference type="PROSITE" id="PS50106">
    <property type="entry name" value="PDZ"/>
    <property type="match status" value="1"/>
</dbReference>
<dbReference type="Proteomes" id="UP000317243">
    <property type="component" value="Unassembled WGS sequence"/>
</dbReference>
<keyword evidence="3 5" id="KW-0378">Hydrolase</keyword>
<dbReference type="GO" id="GO:0006508">
    <property type="term" value="P:proteolysis"/>
    <property type="evidence" value="ECO:0007669"/>
    <property type="project" value="UniProtKB-KW"/>
</dbReference>
<organism evidence="7 8">
    <name type="scientific">Thalassoglobus neptunius</name>
    <dbReference type="NCBI Taxonomy" id="1938619"/>
    <lineage>
        <taxon>Bacteria</taxon>
        <taxon>Pseudomonadati</taxon>
        <taxon>Planctomycetota</taxon>
        <taxon>Planctomycetia</taxon>
        <taxon>Planctomycetales</taxon>
        <taxon>Planctomycetaceae</taxon>
        <taxon>Thalassoglobus</taxon>
    </lineage>
</organism>
<dbReference type="InterPro" id="IPR029045">
    <property type="entry name" value="ClpP/crotonase-like_dom_sf"/>
</dbReference>
<dbReference type="PANTHER" id="PTHR32060:SF30">
    <property type="entry name" value="CARBOXY-TERMINAL PROCESSING PROTEASE CTPA"/>
    <property type="match status" value="1"/>
</dbReference>
<dbReference type="SMART" id="SM00245">
    <property type="entry name" value="TSPc"/>
    <property type="match status" value="1"/>
</dbReference>
<dbReference type="Gene3D" id="3.90.226.10">
    <property type="entry name" value="2-enoyl-CoA Hydratase, Chain A, domain 1"/>
    <property type="match status" value="1"/>
</dbReference>
<dbReference type="InterPro" id="IPR004447">
    <property type="entry name" value="Peptidase_S41A"/>
</dbReference>
<sequence>MGISIVSLRNTIGIPSAILFLMLSSQLLRAAEDFAVVDVQSALRNGEALESEKDWSGAIKVYESALEQFSNDETLKLRLRYAKLNFSIERRYLDDSFQTTLKPMSQEAALSLYDDVLTNVQSYFVSSISVSTLVSHGTESLWLALGHQRFIDENLFGASPERIEKLRRKLYDLYWNNKVKPVNHRFDAQSVVREVCKLCDNEIGLSSGPVIMEYCFGAFNCLDDYSSILTPGRRKDLYGNIKGEFVGIGIVMESESGKGMALKQVLPESPAAEQGLKRGDMITAVDGTDCRNLTTQETADLLTGKAGSSVQLTINRDGFRTFQVTCQRRQVQIKSVAVAKIIDSQNGIAYIQMTGFQQNTVREMDEALQKLHQQGMRALIWDVRENPGGLLTAAIEVLDRFIDEGVIVSTKGRVSDQNATYRARQNGTWGIPIVLLIDENSASASEIVAGAIKDHRRGTVVGRKSYGKWSVQTIFDARFGTSIRLTTARFYSPNGSTWGSIGLEPDVVVDHGSFERPIGDVDVYADPDIQAAMKILTQPEFTQR</sequence>
<gene>
    <name evidence="7" type="ORF">KOR42_41220</name>
</gene>
<dbReference type="CDD" id="cd06782">
    <property type="entry name" value="cpPDZ_CPP-like"/>
    <property type="match status" value="1"/>
</dbReference>
<dbReference type="InterPro" id="IPR001478">
    <property type="entry name" value="PDZ"/>
</dbReference>
<dbReference type="GO" id="GO:0007165">
    <property type="term" value="P:signal transduction"/>
    <property type="evidence" value="ECO:0007669"/>
    <property type="project" value="TreeGrafter"/>
</dbReference>
<dbReference type="GO" id="GO:0004175">
    <property type="term" value="F:endopeptidase activity"/>
    <property type="evidence" value="ECO:0007669"/>
    <property type="project" value="TreeGrafter"/>
</dbReference>
<dbReference type="AlphaFoldDB" id="A0A5C5W935"/>
<evidence type="ECO:0000313" key="8">
    <source>
        <dbReference type="Proteomes" id="UP000317243"/>
    </source>
</evidence>
<proteinExistence type="inferred from homology"/>
<comment type="similarity">
    <text evidence="1 5">Belongs to the peptidase S41A family.</text>
</comment>
<dbReference type="SMART" id="SM00228">
    <property type="entry name" value="PDZ"/>
    <property type="match status" value="1"/>
</dbReference>